<keyword evidence="1" id="KW-0812">Transmembrane</keyword>
<gene>
    <name evidence="2" type="ORF">ABKW32_18855</name>
</gene>
<keyword evidence="1" id="KW-1133">Transmembrane helix</keyword>
<feature type="non-terminal residue" evidence="2">
    <location>
        <position position="83"/>
    </location>
</feature>
<feature type="transmembrane region" description="Helical" evidence="1">
    <location>
        <begin position="27"/>
        <end position="45"/>
    </location>
</feature>
<evidence type="ECO:0000313" key="3">
    <source>
        <dbReference type="Proteomes" id="UP001471651"/>
    </source>
</evidence>
<keyword evidence="3" id="KW-1185">Reference proteome</keyword>
<protein>
    <submittedName>
        <fullName evidence="2">Uncharacterized protein</fullName>
    </submittedName>
</protein>
<name>A0ABV0L507_9GAMM</name>
<accession>A0ABV0L507</accession>
<dbReference type="EMBL" id="JBDYKN010000039">
    <property type="protein sequence ID" value="MEP7731505.1"/>
    <property type="molecule type" value="Genomic_DNA"/>
</dbReference>
<evidence type="ECO:0000256" key="1">
    <source>
        <dbReference type="SAM" id="Phobius"/>
    </source>
</evidence>
<reference evidence="2 3" key="1">
    <citation type="submission" date="2024-05" db="EMBL/GenBank/DDBJ databases">
        <authorList>
            <person name="Busch G.E."/>
            <person name="Sharma I."/>
        </authorList>
    </citation>
    <scope>NUCLEOTIDE SEQUENCE [LARGE SCALE GENOMIC DNA]</scope>
    <source>
        <strain evidence="2 3">23GB23</strain>
    </source>
</reference>
<proteinExistence type="predicted"/>
<dbReference type="Proteomes" id="UP001471651">
    <property type="component" value="Unassembled WGS sequence"/>
</dbReference>
<organism evidence="2 3">
    <name type="scientific">Marinomonas primoryensis</name>
    <dbReference type="NCBI Taxonomy" id="178399"/>
    <lineage>
        <taxon>Bacteria</taxon>
        <taxon>Pseudomonadati</taxon>
        <taxon>Pseudomonadota</taxon>
        <taxon>Gammaproteobacteria</taxon>
        <taxon>Oceanospirillales</taxon>
        <taxon>Oceanospirillaceae</taxon>
        <taxon>Marinomonas</taxon>
    </lineage>
</organism>
<dbReference type="RefSeq" id="WP_348578072.1">
    <property type="nucleotide sequence ID" value="NZ_JBDYKN010000039.1"/>
</dbReference>
<keyword evidence="1" id="KW-0472">Membrane</keyword>
<comment type="caution">
    <text evidence="2">The sequence shown here is derived from an EMBL/GenBank/DDBJ whole genome shotgun (WGS) entry which is preliminary data.</text>
</comment>
<evidence type="ECO:0000313" key="2">
    <source>
        <dbReference type="EMBL" id="MEP7731505.1"/>
    </source>
</evidence>
<sequence>MMLRARLRKHKNNNKLMNSLPSGGIEYSIFEPNILIVCILVYTFIDTKRLSRFLPDQSTTKAHIGALVAYCLEVYKVALGVVF</sequence>